<dbReference type="AlphaFoldDB" id="A0AAD5IDJ3"/>
<evidence type="ECO:0000313" key="2">
    <source>
        <dbReference type="Proteomes" id="UP001064489"/>
    </source>
</evidence>
<keyword evidence="2" id="KW-1185">Reference proteome</keyword>
<sequence>MAVTDDKRRRTLFDEDQKCYRTSSGNRELCFGRGCVQTSVAVDGGRNFALTPLFSGPSDREREYRKWSAHKRICSPPPSHRIQRGQTHENLIWTNSNSKPRPTLPKGRPTTLVDMMRFVSDWFDFEENENDCCDESRDGVVDCDNSVREKVVDCLDVVKNVEENVKNEICDDGKIDDS</sequence>
<comment type="caution">
    <text evidence="1">The sequence shown here is derived from an EMBL/GenBank/DDBJ whole genome shotgun (WGS) entry which is preliminary data.</text>
</comment>
<dbReference type="EMBL" id="JAJSOW010000106">
    <property type="protein sequence ID" value="KAI9160352.1"/>
    <property type="molecule type" value="Genomic_DNA"/>
</dbReference>
<protein>
    <submittedName>
        <fullName evidence="1">Uncharacterized protein</fullName>
    </submittedName>
</protein>
<reference evidence="1" key="2">
    <citation type="submission" date="2023-02" db="EMBL/GenBank/DDBJ databases">
        <authorList>
            <person name="Swenson N.G."/>
            <person name="Wegrzyn J.L."/>
            <person name="Mcevoy S.L."/>
        </authorList>
    </citation>
    <scope>NUCLEOTIDE SEQUENCE</scope>
    <source>
        <strain evidence="1">91603</strain>
        <tissue evidence="1">Leaf</tissue>
    </source>
</reference>
<accession>A0AAD5IDJ3</accession>
<proteinExistence type="predicted"/>
<evidence type="ECO:0000313" key="1">
    <source>
        <dbReference type="EMBL" id="KAI9160352.1"/>
    </source>
</evidence>
<gene>
    <name evidence="1" type="ORF">LWI28_007354</name>
</gene>
<dbReference type="Proteomes" id="UP001064489">
    <property type="component" value="Chromosome 2"/>
</dbReference>
<reference evidence="1" key="1">
    <citation type="journal article" date="2022" name="Plant J.">
        <title>Strategies of tolerance reflected in two North American maple genomes.</title>
        <authorList>
            <person name="McEvoy S.L."/>
            <person name="Sezen U.U."/>
            <person name="Trouern-Trend A."/>
            <person name="McMahon S.M."/>
            <person name="Schaberg P.G."/>
            <person name="Yang J."/>
            <person name="Wegrzyn J.L."/>
            <person name="Swenson N.G."/>
        </authorList>
    </citation>
    <scope>NUCLEOTIDE SEQUENCE</scope>
    <source>
        <strain evidence="1">91603</strain>
    </source>
</reference>
<name>A0AAD5IDJ3_ACENE</name>
<organism evidence="1 2">
    <name type="scientific">Acer negundo</name>
    <name type="common">Box elder</name>
    <dbReference type="NCBI Taxonomy" id="4023"/>
    <lineage>
        <taxon>Eukaryota</taxon>
        <taxon>Viridiplantae</taxon>
        <taxon>Streptophyta</taxon>
        <taxon>Embryophyta</taxon>
        <taxon>Tracheophyta</taxon>
        <taxon>Spermatophyta</taxon>
        <taxon>Magnoliopsida</taxon>
        <taxon>eudicotyledons</taxon>
        <taxon>Gunneridae</taxon>
        <taxon>Pentapetalae</taxon>
        <taxon>rosids</taxon>
        <taxon>malvids</taxon>
        <taxon>Sapindales</taxon>
        <taxon>Sapindaceae</taxon>
        <taxon>Hippocastanoideae</taxon>
        <taxon>Acereae</taxon>
        <taxon>Acer</taxon>
    </lineage>
</organism>